<keyword evidence="3" id="KW-0274">FAD</keyword>
<dbReference type="InterPro" id="IPR011777">
    <property type="entry name" value="Geranylgeranyl_Rdtase_fam"/>
</dbReference>
<gene>
    <name evidence="9" type="ordered locus">Metin_0571</name>
</gene>
<evidence type="ECO:0000256" key="7">
    <source>
        <dbReference type="ARBA" id="ARBA00023264"/>
    </source>
</evidence>
<dbReference type="Pfam" id="PF22578">
    <property type="entry name" value="GGR_cat"/>
    <property type="match status" value="1"/>
</dbReference>
<dbReference type="NCBIfam" id="TIGR02032">
    <property type="entry name" value="GG-red-SF"/>
    <property type="match status" value="1"/>
</dbReference>
<dbReference type="RefSeq" id="WP_013099987.1">
    <property type="nucleotide sequence ID" value="NC_014122.1"/>
</dbReference>
<dbReference type="PANTHER" id="PTHR42685">
    <property type="entry name" value="GERANYLGERANYL DIPHOSPHATE REDUCTASE"/>
    <property type="match status" value="1"/>
</dbReference>
<dbReference type="GO" id="GO:0016628">
    <property type="term" value="F:oxidoreductase activity, acting on the CH-CH group of donors, NAD or NADP as acceptor"/>
    <property type="evidence" value="ECO:0007669"/>
    <property type="project" value="InterPro"/>
</dbReference>
<dbReference type="Proteomes" id="UP000002061">
    <property type="component" value="Chromosome"/>
</dbReference>
<keyword evidence="5" id="KW-0443">Lipid metabolism</keyword>
<evidence type="ECO:0000259" key="8">
    <source>
        <dbReference type="Pfam" id="PF22578"/>
    </source>
</evidence>
<dbReference type="AlphaFoldDB" id="D5VRN8"/>
<dbReference type="EMBL" id="CP002009">
    <property type="protein sequence ID" value="ADG13241.1"/>
    <property type="molecule type" value="Genomic_DNA"/>
</dbReference>
<keyword evidence="1" id="KW-0444">Lipid biosynthesis</keyword>
<keyword evidence="4" id="KW-0560">Oxidoreductase</keyword>
<organism evidence="9 10">
    <name type="scientific">Methanocaldococcus infernus (strain DSM 11812 / JCM 15783 / ME)</name>
    <dbReference type="NCBI Taxonomy" id="573063"/>
    <lineage>
        <taxon>Archaea</taxon>
        <taxon>Methanobacteriati</taxon>
        <taxon>Methanobacteriota</taxon>
        <taxon>Methanomada group</taxon>
        <taxon>Methanococci</taxon>
        <taxon>Methanococcales</taxon>
        <taxon>Methanocaldococcaceae</taxon>
        <taxon>Methanocaldococcus</taxon>
    </lineage>
</organism>
<dbReference type="GO" id="GO:0008654">
    <property type="term" value="P:phospholipid biosynthetic process"/>
    <property type="evidence" value="ECO:0007669"/>
    <property type="project" value="UniProtKB-KW"/>
</dbReference>
<dbReference type="SUPFAM" id="SSF51905">
    <property type="entry name" value="FAD/NAD(P)-binding domain"/>
    <property type="match status" value="1"/>
</dbReference>
<dbReference type="PANTHER" id="PTHR42685:SF18">
    <property type="entry name" value="DIGERANYLGERANYLGLYCEROPHOSPHOLIPID REDUCTASE"/>
    <property type="match status" value="1"/>
</dbReference>
<dbReference type="InterPro" id="IPR036188">
    <property type="entry name" value="FAD/NAD-bd_sf"/>
</dbReference>
<evidence type="ECO:0000256" key="5">
    <source>
        <dbReference type="ARBA" id="ARBA00023098"/>
    </source>
</evidence>
<protein>
    <submittedName>
        <fullName evidence="9">Geranylgeranyl reductase</fullName>
    </submittedName>
</protein>
<dbReference type="HOGENOM" id="CLU_024648_0_1_2"/>
<evidence type="ECO:0000313" key="10">
    <source>
        <dbReference type="Proteomes" id="UP000002061"/>
    </source>
</evidence>
<evidence type="ECO:0000256" key="6">
    <source>
        <dbReference type="ARBA" id="ARBA00023209"/>
    </source>
</evidence>
<dbReference type="GeneID" id="9131577"/>
<proteinExistence type="predicted"/>
<dbReference type="InterPro" id="IPR050407">
    <property type="entry name" value="Geranylgeranyl_reductase"/>
</dbReference>
<dbReference type="KEGG" id="mif:Metin_0571"/>
<evidence type="ECO:0000256" key="1">
    <source>
        <dbReference type="ARBA" id="ARBA00022516"/>
    </source>
</evidence>
<accession>D5VRN8</accession>
<evidence type="ECO:0000313" key="9">
    <source>
        <dbReference type="EMBL" id="ADG13241.1"/>
    </source>
</evidence>
<name>D5VRN8_METIM</name>
<dbReference type="Gene3D" id="3.30.9.10">
    <property type="entry name" value="D-Amino Acid Oxidase, subunit A, domain 2"/>
    <property type="match status" value="1"/>
</dbReference>
<feature type="domain" description="Digeranylgeranylglycerophospholipid reductase catalytic" evidence="8">
    <location>
        <begin position="154"/>
        <end position="217"/>
    </location>
</feature>
<keyword evidence="10" id="KW-1185">Reference proteome</keyword>
<keyword evidence="7" id="KW-1208">Phospholipid metabolism</keyword>
<reference evidence="9" key="1">
    <citation type="submission" date="2010-04" db="EMBL/GenBank/DDBJ databases">
        <title>Complete sequence of Methanocaldococcus infernus ME.</title>
        <authorList>
            <consortium name="US DOE Joint Genome Institute"/>
            <person name="Lucas S."/>
            <person name="Copeland A."/>
            <person name="Lapidus A."/>
            <person name="Cheng J.-F."/>
            <person name="Bruce D."/>
            <person name="Goodwin L."/>
            <person name="Pitluck S."/>
            <person name="Munk A.C."/>
            <person name="Detter J.C."/>
            <person name="Han C."/>
            <person name="Tapia R."/>
            <person name="Land M."/>
            <person name="Hauser L."/>
            <person name="Kyrpides N."/>
            <person name="Mikhailova N."/>
            <person name="Sieprawska-Lupa M."/>
            <person name="Whitman W.B."/>
            <person name="Woyke T."/>
        </authorList>
    </citation>
    <scope>NUCLEOTIDE SEQUENCE [LARGE SCALE GENOMIC DNA]</scope>
    <source>
        <strain evidence="9">ME</strain>
    </source>
</reference>
<keyword evidence="2" id="KW-0285">Flavoprotein</keyword>
<dbReference type="STRING" id="573063.Metin_0571"/>
<dbReference type="OrthoDB" id="46008at2157"/>
<sequence>MDVVIIGGGVAGCITGENIDGEVLIVEEHPVIGVPLQCAGIISVNASKELGFPKGLVNDIRGAYIYSKSNVIKIGDDRVRAHVYERKIMDKDIAKRAAKKCNFLLKSFADISDNKVVINRLGEIIEVKPKVIVNAEGVRGYIGKKLGLIKRREILSAVQLEMVNVDIDDDFVHIFLDKRYSESFFTWIIPMGKDRVRVGLLDKRDAYKKLMKFINENEIANELLKKATPVEFSSGALPIGYLERTVKDNILMVGDSACQVKPLSGGGLYYSAICGKIAGDVITKYLNGEINNLDIYDKLWKEKIGEEIKRSLLLRRLFLKLSNETLDKIIYKLSKREDLIDYINKYGDMDRQGELGLKILKLLDLNLGFNIIKDFLRF</sequence>
<dbReference type="InterPro" id="IPR054715">
    <property type="entry name" value="GGR_cat"/>
</dbReference>
<evidence type="ECO:0000256" key="3">
    <source>
        <dbReference type="ARBA" id="ARBA00022827"/>
    </source>
</evidence>
<dbReference type="eggNOG" id="arCOG00570">
    <property type="taxonomic scope" value="Archaea"/>
</dbReference>
<keyword evidence="6" id="KW-0594">Phospholipid biosynthesis</keyword>
<evidence type="ECO:0000256" key="2">
    <source>
        <dbReference type="ARBA" id="ARBA00022630"/>
    </source>
</evidence>
<evidence type="ECO:0000256" key="4">
    <source>
        <dbReference type="ARBA" id="ARBA00023002"/>
    </source>
</evidence>
<dbReference type="Gene3D" id="3.50.50.60">
    <property type="entry name" value="FAD/NAD(P)-binding domain"/>
    <property type="match status" value="1"/>
</dbReference>